<protein>
    <submittedName>
        <fullName evidence="1">Uncharacterized protein</fullName>
    </submittedName>
</protein>
<evidence type="ECO:0000313" key="2">
    <source>
        <dbReference type="Proteomes" id="UP000612349"/>
    </source>
</evidence>
<organism evidence="1 2">
    <name type="scientific">Croceicoccus mobilis</name>
    <dbReference type="NCBI Taxonomy" id="1703339"/>
    <lineage>
        <taxon>Bacteria</taxon>
        <taxon>Pseudomonadati</taxon>
        <taxon>Pseudomonadota</taxon>
        <taxon>Alphaproteobacteria</taxon>
        <taxon>Sphingomonadales</taxon>
        <taxon>Erythrobacteraceae</taxon>
        <taxon>Croceicoccus</taxon>
    </lineage>
</organism>
<dbReference type="RefSeq" id="WP_156522013.1">
    <property type="nucleotide sequence ID" value="NZ_BMIP01000001.1"/>
</dbReference>
<sequence length="47" mass="5303">MGASNWIEGGIMLGHFQPDISDRYAPYSAAYLVNALTFTQRLIDRIE</sequence>
<keyword evidence="2" id="KW-1185">Reference proteome</keyword>
<name>A0A916YTL2_9SPHN</name>
<comment type="caution">
    <text evidence="1">The sequence shown here is derived from an EMBL/GenBank/DDBJ whole genome shotgun (WGS) entry which is preliminary data.</text>
</comment>
<dbReference type="EMBL" id="BMIP01000001">
    <property type="protein sequence ID" value="GGD60844.1"/>
    <property type="molecule type" value="Genomic_DNA"/>
</dbReference>
<proteinExistence type="predicted"/>
<dbReference type="Proteomes" id="UP000612349">
    <property type="component" value="Unassembled WGS sequence"/>
</dbReference>
<reference evidence="1" key="1">
    <citation type="journal article" date="2014" name="Int. J. Syst. Evol. Microbiol.">
        <title>Complete genome sequence of Corynebacterium casei LMG S-19264T (=DSM 44701T), isolated from a smear-ripened cheese.</title>
        <authorList>
            <consortium name="US DOE Joint Genome Institute (JGI-PGF)"/>
            <person name="Walter F."/>
            <person name="Albersmeier A."/>
            <person name="Kalinowski J."/>
            <person name="Ruckert C."/>
        </authorList>
    </citation>
    <scope>NUCLEOTIDE SEQUENCE</scope>
    <source>
        <strain evidence="1">CGMCC 1.15360</strain>
    </source>
</reference>
<evidence type="ECO:0000313" key="1">
    <source>
        <dbReference type="EMBL" id="GGD60844.1"/>
    </source>
</evidence>
<dbReference type="AlphaFoldDB" id="A0A916YTL2"/>
<accession>A0A916YTL2</accession>
<gene>
    <name evidence="1" type="ORF">GCM10010990_07930</name>
</gene>
<reference evidence="1" key="2">
    <citation type="submission" date="2020-09" db="EMBL/GenBank/DDBJ databases">
        <authorList>
            <person name="Sun Q."/>
            <person name="Zhou Y."/>
        </authorList>
    </citation>
    <scope>NUCLEOTIDE SEQUENCE</scope>
    <source>
        <strain evidence="1">CGMCC 1.15360</strain>
    </source>
</reference>
<dbReference type="OrthoDB" id="9808346at2"/>